<evidence type="ECO:0008006" key="3">
    <source>
        <dbReference type="Google" id="ProtNLM"/>
    </source>
</evidence>
<dbReference type="EMBL" id="FZNR01000011">
    <property type="protein sequence ID" value="SNS18812.1"/>
    <property type="molecule type" value="Genomic_DNA"/>
</dbReference>
<accession>A0A239CFZ3</accession>
<name>A0A239CFZ3_9ACTN</name>
<gene>
    <name evidence="1" type="ORF">SAMN06264365_111153</name>
</gene>
<dbReference type="RefSeq" id="WP_089296003.1">
    <property type="nucleotide sequence ID" value="NZ_BOMU01000075.1"/>
</dbReference>
<dbReference type="Proteomes" id="UP000198415">
    <property type="component" value="Unassembled WGS sequence"/>
</dbReference>
<reference evidence="1 2" key="1">
    <citation type="submission" date="2017-06" db="EMBL/GenBank/DDBJ databases">
        <authorList>
            <person name="Kim H.J."/>
            <person name="Triplett B.A."/>
        </authorList>
    </citation>
    <scope>NUCLEOTIDE SEQUENCE [LARGE SCALE GENOMIC DNA]</scope>
    <source>
        <strain evidence="1 2">DSM 43151</strain>
    </source>
</reference>
<dbReference type="AlphaFoldDB" id="A0A239CFZ3"/>
<protein>
    <recommendedName>
        <fullName evidence="3">Excreted virulence factor EspC, type VII ESX diderm</fullName>
    </recommendedName>
</protein>
<organism evidence="1 2">
    <name type="scientific">Actinoplanes regularis</name>
    <dbReference type="NCBI Taxonomy" id="52697"/>
    <lineage>
        <taxon>Bacteria</taxon>
        <taxon>Bacillati</taxon>
        <taxon>Actinomycetota</taxon>
        <taxon>Actinomycetes</taxon>
        <taxon>Micromonosporales</taxon>
        <taxon>Micromonosporaceae</taxon>
        <taxon>Actinoplanes</taxon>
    </lineage>
</organism>
<evidence type="ECO:0000313" key="2">
    <source>
        <dbReference type="Proteomes" id="UP000198415"/>
    </source>
</evidence>
<dbReference type="OrthoDB" id="3404555at2"/>
<proteinExistence type="predicted"/>
<evidence type="ECO:0000313" key="1">
    <source>
        <dbReference type="EMBL" id="SNS18812.1"/>
    </source>
</evidence>
<sequence length="98" mass="10631">MDRLADQIDQAAAALTTMDNRVPRLLPAAGAFGADDAGRPGRLGRRLHESWAAVLQARADEAAGLSERLADLAQSVRSGSRDYAETDEVVRRRFLRGL</sequence>
<keyword evidence="2" id="KW-1185">Reference proteome</keyword>